<evidence type="ECO:0000259" key="2">
    <source>
        <dbReference type="Pfam" id="PF13476"/>
    </source>
</evidence>
<proteinExistence type="predicted"/>
<dbReference type="InterPro" id="IPR038729">
    <property type="entry name" value="Rad50/SbcC_AAA"/>
</dbReference>
<evidence type="ECO:0000313" key="4">
    <source>
        <dbReference type="Proteomes" id="UP000258501"/>
    </source>
</evidence>
<dbReference type="OrthoDB" id="6017at10239"/>
<keyword evidence="4" id="KW-1185">Reference proteome</keyword>
<dbReference type="GO" id="GO:0004527">
    <property type="term" value="F:exonuclease activity"/>
    <property type="evidence" value="ECO:0007669"/>
    <property type="project" value="UniProtKB-KW"/>
</dbReference>
<dbReference type="SUPFAM" id="SSF75712">
    <property type="entry name" value="Rad50 coiled-coil Zn hook"/>
    <property type="match status" value="1"/>
</dbReference>
<sequence>MRWTKLTIQNFLSFKEAEIELDNRGIILIEGKNETNSKFQSNGSGKSSLLEALVYAIYDTTSKGIKANDVINRTAGKNTAVILEGYRGEDLYRIERYRKHSKHKNKVLLFVNGQEITEKSTAETNKTIERIVGIDYNTFINSIMFSQGNGAGRFAIATDKEKKEILENLVNLQVYVTAQEVAKERVRAKDEEIRNKKAEGERLQWELSQVDTLEQQDRDNYENTLNLIKQEEKRFDDLLVTSERYAAANFPIVEGIRERIKLLESQRDKHTNVSIDQELSKVNEINQILQNKQAQLNTYNSKKTELVSQYKKVEKGTHCPVCGNELDNAHREKELLSIREQLKGVLIEFNKIDQEIISLKEQYTVAVQEYQQVKAVYDTHNQEYKKIMDEINNCQQQITNYENTMASYRNQLDNLKTTLQKLRSIPQPKSRDEEREAIRGKIKSHKQELLNLEKEKTQLEDVVKVFSNSGVKSHVLDLVTPFLNERANKYLSALSGSDMEIKFSTQTKNKDGSLSDKFDLQLINHAGGESYRANSEGEKKRVDLAVSLALQDLVMSRSESTTNFVVYDEVFDALDSVGSENVVTLLKERLNTVGTIFVISHSEHLKPLFDKTVTVTKNKDGVSTISGGVEK</sequence>
<dbReference type="EMBL" id="KC699836">
    <property type="protein sequence ID" value="AGK86995.1"/>
    <property type="molecule type" value="Genomic_DNA"/>
</dbReference>
<evidence type="ECO:0000256" key="1">
    <source>
        <dbReference type="SAM" id="Coils"/>
    </source>
</evidence>
<dbReference type="Gene3D" id="3.40.50.300">
    <property type="entry name" value="P-loop containing nucleotide triphosphate hydrolases"/>
    <property type="match status" value="2"/>
</dbReference>
<organism evidence="3 4">
    <name type="scientific">Bacillus phage SIOphi</name>
    <dbReference type="NCBI Taxonomy" id="1285382"/>
    <lineage>
        <taxon>Viruses</taxon>
        <taxon>Duplodnaviria</taxon>
        <taxon>Heunggongvirae</taxon>
        <taxon>Uroviricota</taxon>
        <taxon>Caudoviricetes</taxon>
        <taxon>Herelleviridae</taxon>
        <taxon>Bastillevirinae</taxon>
        <taxon>Siophivirus</taxon>
        <taxon>Siophivirus SIOphi</taxon>
    </lineage>
</organism>
<feature type="coiled-coil region" evidence="1">
    <location>
        <begin position="377"/>
        <end position="462"/>
    </location>
</feature>
<gene>
    <name evidence="3" type="ORF">SIOphi_00935</name>
</gene>
<dbReference type="PANTHER" id="PTHR32114">
    <property type="entry name" value="ABC TRANSPORTER ABCH.3"/>
    <property type="match status" value="1"/>
</dbReference>
<keyword evidence="1" id="KW-0175">Coiled coil</keyword>
<keyword evidence="3" id="KW-0540">Nuclease</keyword>
<keyword evidence="3" id="KW-0378">Hydrolase</keyword>
<feature type="coiled-coil region" evidence="1">
    <location>
        <begin position="253"/>
        <end position="309"/>
    </location>
</feature>
<evidence type="ECO:0000313" key="3">
    <source>
        <dbReference type="EMBL" id="AGK86995.1"/>
    </source>
</evidence>
<keyword evidence="3" id="KW-0269">Exonuclease</keyword>
<name>R4JMV5_9CAUD</name>
<protein>
    <submittedName>
        <fullName evidence="3">Putative exonuclease subunit 2</fullName>
    </submittedName>
</protein>
<feature type="domain" description="Rad50/SbcC-type AAA" evidence="2">
    <location>
        <begin position="5"/>
        <end position="232"/>
    </location>
</feature>
<dbReference type="InterPro" id="IPR027417">
    <property type="entry name" value="P-loop_NTPase"/>
</dbReference>
<reference evidence="3 4" key="1">
    <citation type="submission" date="2013-02" db="EMBL/GenBank/DDBJ databases">
        <authorList>
            <person name="Lukaszewicz M."/>
            <person name="Biegalska A."/>
            <person name="Krasowska A."/>
        </authorList>
    </citation>
    <scope>NUCLEOTIDE SEQUENCE [LARGE SCALE GENOMIC DNA]</scope>
</reference>
<dbReference type="Proteomes" id="UP000258501">
    <property type="component" value="Segment"/>
</dbReference>
<dbReference type="PANTHER" id="PTHR32114:SF2">
    <property type="entry name" value="ABC TRANSPORTER ABCH.3"/>
    <property type="match status" value="1"/>
</dbReference>
<dbReference type="Pfam" id="PF13476">
    <property type="entry name" value="AAA_23"/>
    <property type="match status" value="1"/>
</dbReference>
<dbReference type="SUPFAM" id="SSF52540">
    <property type="entry name" value="P-loop containing nucleoside triphosphate hydrolases"/>
    <property type="match status" value="1"/>
</dbReference>
<accession>R4JMV5</accession>